<keyword evidence="5" id="KW-0808">Transferase</keyword>
<feature type="domain" description="Glycosyltransferase 2-like" evidence="3">
    <location>
        <begin position="577"/>
        <end position="785"/>
    </location>
</feature>
<feature type="transmembrane region" description="Helical" evidence="2">
    <location>
        <begin position="359"/>
        <end position="380"/>
    </location>
</feature>
<reference evidence="5" key="1">
    <citation type="submission" date="2023-06" db="EMBL/GenBank/DDBJ databases">
        <title>Genome-scale phylogeny and comparative genomics of the fungal order Sordariales.</title>
        <authorList>
            <consortium name="Lawrence Berkeley National Laboratory"/>
            <person name="Hensen N."/>
            <person name="Bonometti L."/>
            <person name="Westerberg I."/>
            <person name="Brannstrom I.O."/>
            <person name="Guillou S."/>
            <person name="Cros-Aarteil S."/>
            <person name="Calhoun S."/>
            <person name="Haridas S."/>
            <person name="Kuo A."/>
            <person name="Mondo S."/>
            <person name="Pangilinan J."/>
            <person name="Riley R."/>
            <person name="Labutti K."/>
            <person name="Andreopoulos B."/>
            <person name="Lipzen A."/>
            <person name="Chen C."/>
            <person name="Yanf M."/>
            <person name="Daum C."/>
            <person name="Ng V."/>
            <person name="Clum A."/>
            <person name="Steindorff A."/>
            <person name="Ohm R."/>
            <person name="Martin F."/>
            <person name="Silar P."/>
            <person name="Natvig D."/>
            <person name="Lalanne C."/>
            <person name="Gautier V."/>
            <person name="Ament-Velasquez S.L."/>
            <person name="Kruys A."/>
            <person name="Hutchinson M.I."/>
            <person name="Powell A.J."/>
            <person name="Barry K."/>
            <person name="Miller A.N."/>
            <person name="Grigoriev I.V."/>
            <person name="Debuchy R."/>
            <person name="Gladieux P."/>
            <person name="Thoren M.H."/>
            <person name="Johannesson H."/>
        </authorList>
    </citation>
    <scope>NUCLEOTIDE SEQUENCE</scope>
    <source>
        <strain evidence="5">SMH2532-1</strain>
    </source>
</reference>
<comment type="caution">
    <text evidence="5">The sequence shown here is derived from an EMBL/GenBank/DDBJ whole genome shotgun (WGS) entry which is preliminary data.</text>
</comment>
<keyword evidence="2" id="KW-1133">Transmembrane helix</keyword>
<dbReference type="PANTHER" id="PTHR35408:SF1">
    <property type="entry name" value="GLYCOSYLTRANSFERASE 2-LIKE DOMAIN-CONTAINING PROTEIN"/>
    <property type="match status" value="1"/>
</dbReference>
<evidence type="ECO:0000259" key="4">
    <source>
        <dbReference type="Pfam" id="PF25550"/>
    </source>
</evidence>
<evidence type="ECO:0000256" key="2">
    <source>
        <dbReference type="SAM" id="Phobius"/>
    </source>
</evidence>
<feature type="domain" description="DUF7928" evidence="4">
    <location>
        <begin position="130"/>
        <end position="287"/>
    </location>
</feature>
<dbReference type="Pfam" id="PF25550">
    <property type="entry name" value="DUF7928"/>
    <property type="match status" value="1"/>
</dbReference>
<dbReference type="AlphaFoldDB" id="A0AA40CUR0"/>
<accession>A0AA40CUR0</accession>
<feature type="compositionally biased region" description="Low complexity" evidence="1">
    <location>
        <begin position="92"/>
        <end position="111"/>
    </location>
</feature>
<feature type="transmembrane region" description="Helical" evidence="2">
    <location>
        <begin position="905"/>
        <end position="926"/>
    </location>
</feature>
<dbReference type="InterPro" id="IPR001173">
    <property type="entry name" value="Glyco_trans_2-like"/>
</dbReference>
<dbReference type="GO" id="GO:0016740">
    <property type="term" value="F:transferase activity"/>
    <property type="evidence" value="ECO:0007669"/>
    <property type="project" value="UniProtKB-KW"/>
</dbReference>
<dbReference type="PANTHER" id="PTHR35408">
    <property type="entry name" value="CHROMOSOME 15, WHOLE GENOME SHOTGUN SEQUENCE"/>
    <property type="match status" value="1"/>
</dbReference>
<organism evidence="5 6">
    <name type="scientific">Cercophora newfieldiana</name>
    <dbReference type="NCBI Taxonomy" id="92897"/>
    <lineage>
        <taxon>Eukaryota</taxon>
        <taxon>Fungi</taxon>
        <taxon>Dikarya</taxon>
        <taxon>Ascomycota</taxon>
        <taxon>Pezizomycotina</taxon>
        <taxon>Sordariomycetes</taxon>
        <taxon>Sordariomycetidae</taxon>
        <taxon>Sordariales</taxon>
        <taxon>Lasiosphaeriaceae</taxon>
        <taxon>Cercophora</taxon>
    </lineage>
</organism>
<feature type="transmembrane region" description="Helical" evidence="2">
    <location>
        <begin position="769"/>
        <end position="796"/>
    </location>
</feature>
<dbReference type="InterPro" id="IPR029044">
    <property type="entry name" value="Nucleotide-diphossugar_trans"/>
</dbReference>
<feature type="transmembrane region" description="Helical" evidence="2">
    <location>
        <begin position="808"/>
        <end position="829"/>
    </location>
</feature>
<keyword evidence="2" id="KW-0472">Membrane</keyword>
<keyword evidence="6" id="KW-1185">Reference proteome</keyword>
<proteinExistence type="predicted"/>
<keyword evidence="2" id="KW-0812">Transmembrane</keyword>
<gene>
    <name evidence="5" type="ORF">B0T16DRAFT_322374</name>
</gene>
<name>A0AA40CUR0_9PEZI</name>
<feature type="compositionally biased region" description="Polar residues" evidence="1">
    <location>
        <begin position="1"/>
        <end position="11"/>
    </location>
</feature>
<feature type="region of interest" description="Disordered" evidence="1">
    <location>
        <begin position="1"/>
        <end position="119"/>
    </location>
</feature>
<feature type="compositionally biased region" description="Polar residues" evidence="1">
    <location>
        <begin position="21"/>
        <end position="32"/>
    </location>
</feature>
<protein>
    <submittedName>
        <fullName evidence="5">Glycosyl transferase family group 2-domain-containing protein</fullName>
    </submittedName>
</protein>
<dbReference type="Gene3D" id="3.90.550.10">
    <property type="entry name" value="Spore Coat Polysaccharide Biosynthesis Protein SpsA, Chain A"/>
    <property type="match status" value="1"/>
</dbReference>
<evidence type="ECO:0000259" key="3">
    <source>
        <dbReference type="Pfam" id="PF13632"/>
    </source>
</evidence>
<evidence type="ECO:0000256" key="1">
    <source>
        <dbReference type="SAM" id="MobiDB-lite"/>
    </source>
</evidence>
<dbReference type="EMBL" id="JAULSV010000002">
    <property type="protein sequence ID" value="KAK0652206.1"/>
    <property type="molecule type" value="Genomic_DNA"/>
</dbReference>
<evidence type="ECO:0000313" key="6">
    <source>
        <dbReference type="Proteomes" id="UP001174936"/>
    </source>
</evidence>
<feature type="transmembrane region" description="Helical" evidence="2">
    <location>
        <begin position="329"/>
        <end position="347"/>
    </location>
</feature>
<dbReference type="SUPFAM" id="SSF53448">
    <property type="entry name" value="Nucleotide-diphospho-sugar transferases"/>
    <property type="match status" value="1"/>
</dbReference>
<dbReference type="InterPro" id="IPR057688">
    <property type="entry name" value="DUF7928"/>
</dbReference>
<evidence type="ECO:0000313" key="5">
    <source>
        <dbReference type="EMBL" id="KAK0652206.1"/>
    </source>
</evidence>
<feature type="transmembrane region" description="Helical" evidence="2">
    <location>
        <begin position="932"/>
        <end position="951"/>
    </location>
</feature>
<dbReference type="Pfam" id="PF13632">
    <property type="entry name" value="Glyco_trans_2_3"/>
    <property type="match status" value="1"/>
</dbReference>
<dbReference type="Proteomes" id="UP001174936">
    <property type="component" value="Unassembled WGS sequence"/>
</dbReference>
<sequence>MKPYNNNSLPSIPNDEDQRGSARQATPQGRSGRTSRRPSASERGHPVQPLPSRGRSRGPTTGSPDAPSVHGSTTSAFDPRGQQYGGGVSSDSASVKTTTRRSASASRHSPSIFPAGDYRNHDFDALNEVRNDMMVNWLYEQQLRKQYATGEDPFEGVVLKKSRGNFTCCPPHMAAIPDSLFVMIREMNVRCAMTVNTPVVRALLDTIRSRTVLGFVPLPDGLQVQILPTMANLPRGQRHHFAAFIEDAGLLVVWDDDPEKLLAHAQDLEQRFIEIIWGKGNKEGDDETVMDEKGKGKAPIQSIHELDLTPEELEDALVNDKRPVKLQSAFMVAMTMTLSICCLGLGWRSLAYQCAVDGTYLRLVLLGVGPVQFFLSIFFFQTIIGNFFQLFGPSSHINTNSKYYSGKPPPRLNSTHGELPHVTIQMPVYKEGLAGVIKPTVLSIKAAISTYEMQGGKANIFVNDDGMQLLSDEERLARRDFYEEHNIGWVARPSHNSRAGPNEPLFVRRGKFKKASNMNYALNVSTRVEDKLDRVNRQTQRWSHQHENVAYHRCLQEVLDEDEGRTWAEGNIRVGDYILLIDSDTRVPSDCLLDGVSEMEHSPEVAITQFSSGVMNVTDSYFENGVTWFTNLIYTAITFTVASGDACPFVGHNAILRWSAIQDAAAYTDSDGYEKYWSESHVSEDFDMSLRLQVAGYSLRFASYTGEGFKEGVSLTVYDELARWEKYAYGSSELLFHPVRFWLVRGPLTPLFRSFMMTTKIPLAKKLTICAYIGTYYAIAAAWILCLANYFITGWFYGLYDKYYLDSFAIYVSIVVVFNGLGNLALAVLRYRTHQASLLRAIVDNIKWVPMFTIFLGGISIHVSQALLCHMFEIDMVWGATAKEVEQLHFGPEVVRILKKFKWTFCYCIACSALMVCGVCVFPYMWRINFFFSIYPLAVIAFSHFALPVFLNPALMMFTW</sequence>